<name>A0A232FMU6_9HYME</name>
<sequence>MIVAARSTLLLAILMHSGSSPTSRKKNVLILGLEPECIRIPGNNVDRAATIIVDEGKLKVAYVYREAGVPF</sequence>
<gene>
    <name evidence="2" type="ORF">TSAR_013087</name>
</gene>
<dbReference type="Proteomes" id="UP000215335">
    <property type="component" value="Unassembled WGS sequence"/>
</dbReference>
<dbReference type="AlphaFoldDB" id="A0A232FMU6"/>
<accession>A0A232FMU6</accession>
<evidence type="ECO:0000313" key="3">
    <source>
        <dbReference type="Proteomes" id="UP000215335"/>
    </source>
</evidence>
<proteinExistence type="predicted"/>
<keyword evidence="1" id="KW-0732">Signal</keyword>
<organism evidence="2 3">
    <name type="scientific">Trichomalopsis sarcophagae</name>
    <dbReference type="NCBI Taxonomy" id="543379"/>
    <lineage>
        <taxon>Eukaryota</taxon>
        <taxon>Metazoa</taxon>
        <taxon>Ecdysozoa</taxon>
        <taxon>Arthropoda</taxon>
        <taxon>Hexapoda</taxon>
        <taxon>Insecta</taxon>
        <taxon>Pterygota</taxon>
        <taxon>Neoptera</taxon>
        <taxon>Endopterygota</taxon>
        <taxon>Hymenoptera</taxon>
        <taxon>Apocrita</taxon>
        <taxon>Proctotrupomorpha</taxon>
        <taxon>Chalcidoidea</taxon>
        <taxon>Pteromalidae</taxon>
        <taxon>Pteromalinae</taxon>
        <taxon>Trichomalopsis</taxon>
    </lineage>
</organism>
<comment type="caution">
    <text evidence="2">The sequence shown here is derived from an EMBL/GenBank/DDBJ whole genome shotgun (WGS) entry which is preliminary data.</text>
</comment>
<feature type="chain" id="PRO_5012218154" evidence="1">
    <location>
        <begin position="20"/>
        <end position="71"/>
    </location>
</feature>
<feature type="signal peptide" evidence="1">
    <location>
        <begin position="1"/>
        <end position="19"/>
    </location>
</feature>
<keyword evidence="3" id="KW-1185">Reference proteome</keyword>
<protein>
    <submittedName>
        <fullName evidence="2">Uncharacterized protein</fullName>
    </submittedName>
</protein>
<evidence type="ECO:0000256" key="1">
    <source>
        <dbReference type="SAM" id="SignalP"/>
    </source>
</evidence>
<reference evidence="2 3" key="1">
    <citation type="journal article" date="2017" name="Curr. Biol.">
        <title>The Evolution of Venom by Co-option of Single-Copy Genes.</title>
        <authorList>
            <person name="Martinson E.O."/>
            <person name="Mrinalini"/>
            <person name="Kelkar Y.D."/>
            <person name="Chang C.H."/>
            <person name="Werren J.H."/>
        </authorList>
    </citation>
    <scope>NUCLEOTIDE SEQUENCE [LARGE SCALE GENOMIC DNA]</scope>
    <source>
        <strain evidence="2 3">Alberta</strain>
        <tissue evidence="2">Whole body</tissue>
    </source>
</reference>
<dbReference type="EMBL" id="NNAY01000014">
    <property type="protein sequence ID" value="OXU31975.1"/>
    <property type="molecule type" value="Genomic_DNA"/>
</dbReference>
<evidence type="ECO:0000313" key="2">
    <source>
        <dbReference type="EMBL" id="OXU31975.1"/>
    </source>
</evidence>